<comment type="caution">
    <text evidence="1">The sequence shown here is derived from an EMBL/GenBank/DDBJ whole genome shotgun (WGS) entry which is preliminary data.</text>
</comment>
<evidence type="ECO:0000313" key="2">
    <source>
        <dbReference type="Proteomes" id="UP001150603"/>
    </source>
</evidence>
<dbReference type="Proteomes" id="UP001150603">
    <property type="component" value="Unassembled WGS sequence"/>
</dbReference>
<proteinExistence type="predicted"/>
<name>A0ACC1JFH0_9FUNG</name>
<organism evidence="1 2">
    <name type="scientific">Linderina macrospora</name>
    <dbReference type="NCBI Taxonomy" id="4868"/>
    <lineage>
        <taxon>Eukaryota</taxon>
        <taxon>Fungi</taxon>
        <taxon>Fungi incertae sedis</taxon>
        <taxon>Zoopagomycota</taxon>
        <taxon>Kickxellomycotina</taxon>
        <taxon>Kickxellomycetes</taxon>
        <taxon>Kickxellales</taxon>
        <taxon>Kickxellaceae</taxon>
        <taxon>Linderina</taxon>
    </lineage>
</organism>
<evidence type="ECO:0000313" key="1">
    <source>
        <dbReference type="EMBL" id="KAJ1949851.1"/>
    </source>
</evidence>
<reference evidence="1" key="1">
    <citation type="submission" date="2022-07" db="EMBL/GenBank/DDBJ databases">
        <title>Phylogenomic reconstructions and comparative analyses of Kickxellomycotina fungi.</title>
        <authorList>
            <person name="Reynolds N.K."/>
            <person name="Stajich J.E."/>
            <person name="Barry K."/>
            <person name="Grigoriev I.V."/>
            <person name="Crous P."/>
            <person name="Smith M.E."/>
        </authorList>
    </citation>
    <scope>NUCLEOTIDE SEQUENCE</scope>
    <source>
        <strain evidence="1">NRRL 5244</strain>
    </source>
</reference>
<sequence length="407" mass="45506">AERVNAILTRQTRIDDSNFADDDEDEELQRAIANVRRLKSMAKKSSVEEIAEQIRQEAMARTDAAADEGEADSGKAAETGLVMSNTLEFVQNLTAVVQKKREAEIAKPKAVPEEKEIEEEVEVEAQIVRGSSATSAAAIGLNNATTAQSSDDSSTVRKGLSVSSKRSTTTTTDTPSASKLESLVTNEPSVGSGLVATLSLLRQKNLIDDLTEDQKSKERIQRERDAWIAQQRHSDAALQVERQKIKQLGRQKHEEIQQNKDKKGKGARRGKPDEMTQREVELEQERQQEILDRKWAREYEERMKDYKPDVKLEYVDDTGRELTPMEAYKQLSHAFHGTYSGKNKVDRIMAKRERERKQMEQATANATQQFSAMLEGTQKQLGTAGIVLTSGNKNGLSSDILKRGTEN</sequence>
<keyword evidence="2" id="KW-1185">Reference proteome</keyword>
<dbReference type="EMBL" id="JANBPW010000345">
    <property type="protein sequence ID" value="KAJ1949851.1"/>
    <property type="molecule type" value="Genomic_DNA"/>
</dbReference>
<gene>
    <name evidence="1" type="ORF">FBU59_000961</name>
</gene>
<accession>A0ACC1JFH0</accession>
<feature type="non-terminal residue" evidence="1">
    <location>
        <position position="1"/>
    </location>
</feature>
<protein>
    <submittedName>
        <fullName evidence="1">Uncharacterized protein</fullName>
    </submittedName>
</protein>